<keyword evidence="3" id="KW-1185">Reference proteome</keyword>
<name>A0ABD6A812_9EURY</name>
<proteinExistence type="predicted"/>
<dbReference type="EMBL" id="JBHTBF010000002">
    <property type="protein sequence ID" value="MFC7316343.1"/>
    <property type="molecule type" value="Genomic_DNA"/>
</dbReference>
<organism evidence="2 3">
    <name type="scientific">Halomarina halobia</name>
    <dbReference type="NCBI Taxonomy" id="3033386"/>
    <lineage>
        <taxon>Archaea</taxon>
        <taxon>Methanobacteriati</taxon>
        <taxon>Methanobacteriota</taxon>
        <taxon>Stenosarchaea group</taxon>
        <taxon>Halobacteria</taxon>
        <taxon>Halobacteriales</taxon>
        <taxon>Natronomonadaceae</taxon>
        <taxon>Halomarina</taxon>
    </lineage>
</organism>
<protein>
    <submittedName>
        <fullName evidence="2">HalOD1 output domain-containing protein</fullName>
    </submittedName>
</protein>
<comment type="caution">
    <text evidence="2">The sequence shown here is derived from an EMBL/GenBank/DDBJ whole genome shotgun (WGS) entry which is preliminary data.</text>
</comment>
<dbReference type="Proteomes" id="UP001596547">
    <property type="component" value="Unassembled WGS sequence"/>
</dbReference>
<evidence type="ECO:0000313" key="2">
    <source>
        <dbReference type="EMBL" id="MFC7316343.1"/>
    </source>
</evidence>
<evidence type="ECO:0000313" key="3">
    <source>
        <dbReference type="Proteomes" id="UP001596547"/>
    </source>
</evidence>
<dbReference type="InterPro" id="IPR040624">
    <property type="entry name" value="HalOD1"/>
</dbReference>
<dbReference type="RefSeq" id="WP_276304399.1">
    <property type="nucleotide sequence ID" value="NZ_CP119992.1"/>
</dbReference>
<dbReference type="AlphaFoldDB" id="A0ABD6A812"/>
<gene>
    <name evidence="2" type="ORF">ACFQPE_05965</name>
</gene>
<accession>A0ABD6A812</accession>
<evidence type="ECO:0000259" key="1">
    <source>
        <dbReference type="Pfam" id="PF18545"/>
    </source>
</evidence>
<reference evidence="2 3" key="1">
    <citation type="journal article" date="2019" name="Int. J. Syst. Evol. Microbiol.">
        <title>The Global Catalogue of Microorganisms (GCM) 10K type strain sequencing project: providing services to taxonomists for standard genome sequencing and annotation.</title>
        <authorList>
            <consortium name="The Broad Institute Genomics Platform"/>
            <consortium name="The Broad Institute Genome Sequencing Center for Infectious Disease"/>
            <person name="Wu L."/>
            <person name="Ma J."/>
        </authorList>
    </citation>
    <scope>NUCLEOTIDE SEQUENCE [LARGE SCALE GENOMIC DNA]</scope>
    <source>
        <strain evidence="2 3">PSR21</strain>
    </source>
</reference>
<dbReference type="GeneID" id="79313939"/>
<sequence>MLDVSTRVVEAISAELAVDPVDLPPLYESVDPDALDALAREGTVIEFTHAGYDVRIVDGAVVTAVRTPTPAGVTHSAVDW</sequence>
<dbReference type="Pfam" id="PF18545">
    <property type="entry name" value="HalOD1"/>
    <property type="match status" value="1"/>
</dbReference>
<feature type="domain" description="Halobacterial output" evidence="1">
    <location>
        <begin position="4"/>
        <end position="60"/>
    </location>
</feature>